<evidence type="ECO:0000313" key="1">
    <source>
        <dbReference type="EMBL" id="UGO50607.1"/>
    </source>
</evidence>
<reference evidence="1" key="1">
    <citation type="submission" date="2021-10" db="EMBL/GenBank/DDBJ databases">
        <authorList>
            <person name="Lavering E.D."/>
            <person name="James R."/>
            <person name="Fairholm J.D."/>
            <person name="Ogilvie B.H."/>
            <person name="Thurgood T.L."/>
            <person name="Robison R.A."/>
            <person name="Grose J.H."/>
        </authorList>
    </citation>
    <scope>NUCLEOTIDE SEQUENCE</scope>
</reference>
<protein>
    <submittedName>
        <fullName evidence="1">Uncharacterized protein</fullName>
    </submittedName>
</protein>
<dbReference type="EMBL" id="OK499991">
    <property type="protein sequence ID" value="UGO50607.1"/>
    <property type="molecule type" value="Genomic_DNA"/>
</dbReference>
<gene>
    <name evidence="1" type="ORF">SOPHRITA_16</name>
</gene>
<keyword evidence="2" id="KW-1185">Reference proteome</keyword>
<dbReference type="Proteomes" id="UP000827460">
    <property type="component" value="Segment"/>
</dbReference>
<name>A0AAE8YXH5_9CAUD</name>
<organism evidence="1 2">
    <name type="scientific">Bacillus phage vB_BanS_Sophrita</name>
    <dbReference type="NCBI Taxonomy" id="2894790"/>
    <lineage>
        <taxon>Viruses</taxon>
        <taxon>Duplodnaviria</taxon>
        <taxon>Heunggongvirae</taxon>
        <taxon>Uroviricota</taxon>
        <taxon>Caudoviricetes</taxon>
        <taxon>Joanripponvirinae</taxon>
        <taxon>Sophritavirus</taxon>
        <taxon>Sophritavirus sophrita</taxon>
    </lineage>
</organism>
<sequence length="145" mass="17076">MYYNRINNKKGEMYMATKTKTRNRYYNPNPLKKETGDCVVRAMCKATGKEWDEVYSELYNIGFELKVMPNCDDAWKQFLINNGFTYNKLTIKRGSKRPKVSEFAKDNKKGTFVLRVANHLVTLEDGFYYDLWDSGSCSMYGYWSK</sequence>
<accession>A0AAE8YXH5</accession>
<evidence type="ECO:0000313" key="2">
    <source>
        <dbReference type="Proteomes" id="UP000827460"/>
    </source>
</evidence>
<proteinExistence type="predicted"/>